<reference evidence="4" key="1">
    <citation type="journal article" date="2019" name="Viruses">
        <title>Single-stranded DNA viruses in Antarctic cryoconite holes.</title>
        <authorList>
            <person name="Sommers P."/>
            <person name="Fontenele R.S."/>
            <person name="Kringen T."/>
            <person name="Kaberger S."/>
            <person name="Porazinska D.L."/>
            <person name="Darcy J.L."/>
            <person name="Schmidt S.K."/>
            <person name="Varsani A."/>
        </authorList>
    </citation>
    <scope>NUCLEOTIDE SEQUENCE</scope>
    <source>
        <strain evidence="4">CAA_003_V_97</strain>
    </source>
</reference>
<dbReference type="InterPro" id="IPR037164">
    <property type="entry name" value="Satellite_virus_coat_sf"/>
</dbReference>
<evidence type="ECO:0000256" key="3">
    <source>
        <dbReference type="ARBA" id="ARBA00022844"/>
    </source>
</evidence>
<dbReference type="GO" id="GO:0005198">
    <property type="term" value="F:structural molecule activity"/>
    <property type="evidence" value="ECO:0007669"/>
    <property type="project" value="InterPro"/>
</dbReference>
<dbReference type="GO" id="GO:0019028">
    <property type="term" value="C:viral capsid"/>
    <property type="evidence" value="ECO:0007669"/>
    <property type="project" value="UniProtKB-KW"/>
</dbReference>
<organism evidence="4">
    <name type="scientific">Antarctic circular DNA molecule</name>
    <dbReference type="NCBI Taxonomy" id="2664238"/>
    <lineage>
        <taxon>unclassified sequences</taxon>
    </lineage>
</organism>
<dbReference type="InterPro" id="IPR029053">
    <property type="entry name" value="Viral_coat"/>
</dbReference>
<proteinExistence type="predicted"/>
<comment type="subcellular location">
    <subcellularLocation>
        <location evidence="1">Virion</location>
    </subcellularLocation>
</comment>
<accession>A0A5Q2F5B9</accession>
<keyword evidence="2" id="KW-0167">Capsid protein</keyword>
<keyword evidence="3" id="KW-0946">Virion</keyword>
<name>A0A5Q2F5B9_9ZZZZ</name>
<dbReference type="InterPro" id="IPR010392">
    <property type="entry name" value="Satellite_virus_coat"/>
</dbReference>
<dbReference type="Gene3D" id="2.60.120.20">
    <property type="match status" value="1"/>
</dbReference>
<sequence length="241" mass="27576">MPYRKTSKKSYKRLSKTVPKSTKRYVKSTIHRMSETKFLTVEHPDIPVTLASTTLLITSELAPGDSSTQRVGDKVEMLSVLYRYTVRASKTLVFVNGDEFNKVRIIFYRWRDMLRSDQVPIISDVLHDLGVTTTRINLMYNQDNLDQGRLHIVSDRTHVLGNYVYFDGGTNVVYTSSDGIKNVSGRFFGKRLGKKYLKYGVTNDANVTESTDQLYCLVVSDSSTLPHPTIDLSMRFFYKDI</sequence>
<evidence type="ECO:0000313" key="4">
    <source>
        <dbReference type="EMBL" id="QGF19356.1"/>
    </source>
</evidence>
<evidence type="ECO:0000256" key="1">
    <source>
        <dbReference type="ARBA" id="ARBA00004328"/>
    </source>
</evidence>
<evidence type="ECO:0000256" key="2">
    <source>
        <dbReference type="ARBA" id="ARBA00022561"/>
    </source>
</evidence>
<dbReference type="EMBL" id="MN328271">
    <property type="protein sequence ID" value="QGF19356.1"/>
    <property type="molecule type" value="Genomic_DNA"/>
</dbReference>
<dbReference type="Pfam" id="PF03898">
    <property type="entry name" value="TNV_CP"/>
    <property type="match status" value="1"/>
</dbReference>
<protein>
    <submittedName>
        <fullName evidence="4">Uncharacterized protein</fullName>
    </submittedName>
</protein>
<dbReference type="AlphaFoldDB" id="A0A5Q2F5B9"/>
<dbReference type="SUPFAM" id="SSF88650">
    <property type="entry name" value="Satellite viruses"/>
    <property type="match status" value="1"/>
</dbReference>